<comment type="cofactor">
    <cofactor evidence="8">
        <name>Fe(2+)</name>
        <dbReference type="ChEBI" id="CHEBI:29033"/>
    </cofactor>
    <text evidence="8">Binds 1 Fe(2+) ion per subunit.</text>
</comment>
<feature type="binding site" evidence="8">
    <location>
        <position position="278"/>
    </location>
    <ligand>
        <name>substrate</name>
    </ligand>
</feature>
<dbReference type="InterPro" id="IPR017860">
    <property type="entry name" value="Peptidase_M22_CS"/>
</dbReference>
<dbReference type="HAMAP" id="MF_01445">
    <property type="entry name" value="TsaD"/>
    <property type="match status" value="1"/>
</dbReference>
<evidence type="ECO:0000256" key="1">
    <source>
        <dbReference type="ARBA" id="ARBA00022490"/>
    </source>
</evidence>
<protein>
    <recommendedName>
        <fullName evidence="8">tRNA N6-adenosine threonylcarbamoyltransferase</fullName>
        <ecNumber evidence="8">2.3.1.234</ecNumber>
    </recommendedName>
    <alternativeName>
        <fullName evidence="8">N6-L-threonylcarbamoyladenine synthase</fullName>
        <shortName evidence="8">t(6)A synthase</shortName>
    </alternativeName>
    <alternativeName>
        <fullName evidence="8">t(6)A37 threonylcarbamoyladenosine biosynthesis protein TsaD</fullName>
    </alternativeName>
    <alternativeName>
        <fullName evidence="8">tRNA threonylcarbamoyladenosine biosynthesis protein TsaD</fullName>
    </alternativeName>
</protein>
<evidence type="ECO:0000256" key="2">
    <source>
        <dbReference type="ARBA" id="ARBA00022679"/>
    </source>
</evidence>
<dbReference type="CDD" id="cd24133">
    <property type="entry name" value="ASKHA_NBD_TsaD_bac"/>
    <property type="match status" value="1"/>
</dbReference>
<dbReference type="InterPro" id="IPR017861">
    <property type="entry name" value="KAE1/TsaD"/>
</dbReference>
<proteinExistence type="inferred from homology"/>
<dbReference type="EMBL" id="JSVA01000002">
    <property type="protein sequence ID" value="KOF04398.1"/>
    <property type="molecule type" value="Genomic_DNA"/>
</dbReference>
<dbReference type="InterPro" id="IPR022450">
    <property type="entry name" value="TsaD"/>
</dbReference>
<comment type="similarity">
    <text evidence="8">Belongs to the KAE1 / TsaD family.</text>
</comment>
<evidence type="ECO:0000256" key="7">
    <source>
        <dbReference type="ARBA" id="ARBA00048117"/>
    </source>
</evidence>
<dbReference type="FunFam" id="3.30.420.40:FF:000040">
    <property type="entry name" value="tRNA N6-adenosine threonylcarbamoyltransferase"/>
    <property type="match status" value="1"/>
</dbReference>
<feature type="domain" description="Gcp-like" evidence="9">
    <location>
        <begin position="27"/>
        <end position="312"/>
    </location>
</feature>
<comment type="function">
    <text evidence="8">Required for the formation of a threonylcarbamoyl group on adenosine at position 37 (t(6)A37) in tRNAs that read codons beginning with adenine. Is involved in the transfer of the threonylcarbamoyl moiety of threonylcarbamoyl-AMP (TC-AMP) to the N6 group of A37, together with TsaE and TsaB. TsaD likely plays a direct catalytic role in this reaction.</text>
</comment>
<organism evidence="10 11">
    <name type="scientific">Roseivirga seohaensis subsp. aquiponti</name>
    <dbReference type="NCBI Taxonomy" id="1566026"/>
    <lineage>
        <taxon>Bacteria</taxon>
        <taxon>Pseudomonadati</taxon>
        <taxon>Bacteroidota</taxon>
        <taxon>Cytophagia</taxon>
        <taxon>Cytophagales</taxon>
        <taxon>Roseivirgaceae</taxon>
        <taxon>Roseivirga</taxon>
    </lineage>
</organism>
<evidence type="ECO:0000259" key="9">
    <source>
        <dbReference type="Pfam" id="PF00814"/>
    </source>
</evidence>
<dbReference type="Pfam" id="PF00814">
    <property type="entry name" value="TsaD"/>
    <property type="match status" value="1"/>
</dbReference>
<evidence type="ECO:0000256" key="3">
    <source>
        <dbReference type="ARBA" id="ARBA00022694"/>
    </source>
</evidence>
<comment type="catalytic activity">
    <reaction evidence="7 8">
        <text>L-threonylcarbamoyladenylate + adenosine(37) in tRNA = N(6)-L-threonylcarbamoyladenosine(37) in tRNA + AMP + H(+)</text>
        <dbReference type="Rhea" id="RHEA:37059"/>
        <dbReference type="Rhea" id="RHEA-COMP:10162"/>
        <dbReference type="Rhea" id="RHEA-COMP:10163"/>
        <dbReference type="ChEBI" id="CHEBI:15378"/>
        <dbReference type="ChEBI" id="CHEBI:73682"/>
        <dbReference type="ChEBI" id="CHEBI:74411"/>
        <dbReference type="ChEBI" id="CHEBI:74418"/>
        <dbReference type="ChEBI" id="CHEBI:456215"/>
        <dbReference type="EC" id="2.3.1.234"/>
    </reaction>
</comment>
<dbReference type="InterPro" id="IPR000905">
    <property type="entry name" value="Gcp-like_dom"/>
</dbReference>
<dbReference type="PANTHER" id="PTHR11735">
    <property type="entry name" value="TRNA N6-ADENOSINE THREONYLCARBAMOYLTRANSFERASE"/>
    <property type="match status" value="1"/>
</dbReference>
<keyword evidence="11" id="KW-1185">Reference proteome</keyword>
<dbReference type="OrthoDB" id="9806197at2"/>
<feature type="binding site" evidence="8">
    <location>
        <position position="114"/>
    </location>
    <ligand>
        <name>Fe cation</name>
        <dbReference type="ChEBI" id="CHEBI:24875"/>
    </ligand>
</feature>
<dbReference type="EC" id="2.3.1.234" evidence="8"/>
<dbReference type="NCBIfam" id="TIGR03723">
    <property type="entry name" value="T6A_TsaD_YgjD"/>
    <property type="match status" value="1"/>
</dbReference>
<gene>
    <name evidence="8" type="primary">tsaD</name>
    <name evidence="10" type="ORF">OB69_00915</name>
</gene>
<dbReference type="PROSITE" id="PS01016">
    <property type="entry name" value="GLYCOPROTEASE"/>
    <property type="match status" value="1"/>
</dbReference>
<evidence type="ECO:0000313" key="11">
    <source>
        <dbReference type="Proteomes" id="UP000036908"/>
    </source>
</evidence>
<dbReference type="PANTHER" id="PTHR11735:SF6">
    <property type="entry name" value="TRNA N6-ADENOSINE THREONYLCARBAMOYLTRANSFERASE, MITOCHONDRIAL"/>
    <property type="match status" value="1"/>
</dbReference>
<feature type="binding site" evidence="8">
    <location>
        <position position="170"/>
    </location>
    <ligand>
        <name>substrate</name>
    </ligand>
</feature>
<dbReference type="SUPFAM" id="SSF53067">
    <property type="entry name" value="Actin-like ATPase domain"/>
    <property type="match status" value="1"/>
</dbReference>
<comment type="caution">
    <text evidence="10">The sequence shown here is derived from an EMBL/GenBank/DDBJ whole genome shotgun (WGS) entry which is preliminary data.</text>
</comment>
<dbReference type="GO" id="GO:0005737">
    <property type="term" value="C:cytoplasm"/>
    <property type="evidence" value="ECO:0007669"/>
    <property type="project" value="UniProtKB-SubCell"/>
</dbReference>
<dbReference type="RefSeq" id="WP_053221813.1">
    <property type="nucleotide sequence ID" value="NZ_JSVA01000002.1"/>
</dbReference>
<feature type="binding site" evidence="8">
    <location>
        <position position="187"/>
    </location>
    <ligand>
        <name>substrate</name>
    </ligand>
</feature>
<reference evidence="11" key="1">
    <citation type="submission" date="2014-11" db="EMBL/GenBank/DDBJ databases">
        <title>Genome sequencing of Roseivirga sp. D-25.</title>
        <authorList>
            <person name="Selvaratnam C."/>
            <person name="Thevarajoo S."/>
            <person name="Goh K.M."/>
            <person name="Eee R."/>
            <person name="Chan K.-G."/>
            <person name="Chong C.S."/>
        </authorList>
    </citation>
    <scope>NUCLEOTIDE SEQUENCE [LARGE SCALE GENOMIC DNA]</scope>
    <source>
        <strain evidence="11">D-25</strain>
    </source>
</reference>
<dbReference type="Gene3D" id="3.30.420.40">
    <property type="match status" value="2"/>
</dbReference>
<sequence>MPTSDIKILALESSCDETSAAIVDNGKVLNNIIATQSVHGNYGGVVPELASRAHQQNIVPVVDQALKNAAIDKTSLSAIAFTRGPGLLGALLVGTSFAKSMALALNIPLIEVNHMQAHILAHFIDDPKPEFPFLCLTVSGGHTQIVLVKSHLDMEIVGETRDDAVGEAFDKSAKLLGLSYPGGPLIDKYAQLGNPHRFPLPQTEMPGLEYSFSGIKTGILYFLRDELKKNENFIDENLNDICASIQHTLVEMLLQKLRKAARQFNIKNIALAGGVSANSGLRNGLNNMAEKEGWKVFVPAFEYCTDNAAMIGMAAHYKYLAGEFTTQEVSALPRMKF</sequence>
<keyword evidence="3 8" id="KW-0819">tRNA processing</keyword>
<feature type="binding site" evidence="8">
    <location>
        <begin position="137"/>
        <end position="141"/>
    </location>
    <ligand>
        <name>substrate</name>
    </ligand>
</feature>
<keyword evidence="1 8" id="KW-0963">Cytoplasm</keyword>
<evidence type="ECO:0000313" key="10">
    <source>
        <dbReference type="EMBL" id="KOF04398.1"/>
    </source>
</evidence>
<dbReference type="GO" id="GO:0002949">
    <property type="term" value="P:tRNA threonylcarbamoyladenosine modification"/>
    <property type="evidence" value="ECO:0007669"/>
    <property type="project" value="UniProtKB-UniRule"/>
</dbReference>
<keyword evidence="5 8" id="KW-0408">Iron</keyword>
<feature type="binding site" evidence="8">
    <location>
        <position position="118"/>
    </location>
    <ligand>
        <name>Fe cation</name>
        <dbReference type="ChEBI" id="CHEBI:24875"/>
    </ligand>
</feature>
<accession>A0A0L8API9</accession>
<dbReference type="GO" id="GO:0061711">
    <property type="term" value="F:tRNA N(6)-L-threonylcarbamoyladenine synthase activity"/>
    <property type="evidence" value="ECO:0007669"/>
    <property type="project" value="UniProtKB-EC"/>
</dbReference>
<dbReference type="InterPro" id="IPR043129">
    <property type="entry name" value="ATPase_NBD"/>
</dbReference>
<evidence type="ECO:0000256" key="5">
    <source>
        <dbReference type="ARBA" id="ARBA00023004"/>
    </source>
</evidence>
<evidence type="ECO:0000256" key="4">
    <source>
        <dbReference type="ARBA" id="ARBA00022723"/>
    </source>
</evidence>
<dbReference type="NCBIfam" id="TIGR00329">
    <property type="entry name" value="gcp_kae1"/>
    <property type="match status" value="1"/>
</dbReference>
<dbReference type="PATRIC" id="fig|1566026.4.peg.1605"/>
<evidence type="ECO:0000256" key="8">
    <source>
        <dbReference type="HAMAP-Rule" id="MF_01445"/>
    </source>
</evidence>
<feature type="binding site" evidence="8">
    <location>
        <position position="306"/>
    </location>
    <ligand>
        <name>Fe cation</name>
        <dbReference type="ChEBI" id="CHEBI:24875"/>
    </ligand>
</feature>
<dbReference type="GO" id="GO:0005506">
    <property type="term" value="F:iron ion binding"/>
    <property type="evidence" value="ECO:0007669"/>
    <property type="project" value="UniProtKB-UniRule"/>
</dbReference>
<comment type="subcellular location">
    <subcellularLocation>
        <location evidence="8">Cytoplasm</location>
    </subcellularLocation>
</comment>
<dbReference type="Proteomes" id="UP000036908">
    <property type="component" value="Unassembled WGS sequence"/>
</dbReference>
<feature type="binding site" evidence="8">
    <location>
        <position position="183"/>
    </location>
    <ligand>
        <name>substrate</name>
    </ligand>
</feature>
<keyword evidence="4 8" id="KW-0479">Metal-binding</keyword>
<evidence type="ECO:0000256" key="6">
    <source>
        <dbReference type="ARBA" id="ARBA00023315"/>
    </source>
</evidence>
<dbReference type="AlphaFoldDB" id="A0A0L8API9"/>
<keyword evidence="2 8" id="KW-0808">Transferase</keyword>
<dbReference type="PRINTS" id="PR00789">
    <property type="entry name" value="OSIALOPTASE"/>
</dbReference>
<name>A0A0L8API9_9BACT</name>
<keyword evidence="6 8" id="KW-0012">Acyltransferase</keyword>